<evidence type="ECO:0008006" key="4">
    <source>
        <dbReference type="Google" id="ProtNLM"/>
    </source>
</evidence>
<feature type="region of interest" description="Disordered" evidence="1">
    <location>
        <begin position="33"/>
        <end position="72"/>
    </location>
</feature>
<sequence>MHPCMYDDNLGTNYNLRQRIKCDNGLLAGKSSSALQRTPSSFTENSAKKKLLDSGDSQSSLDTPPTVNIPLGPNHQAELPEWSGTTHESDSKWLGTQIWPLKTVKSKFLEWEHVGQGREDSCSCRVQGSVECVRHHITEKRSKLKLELGVAFYQWSLDKVGEAVGRWWTQQEEKKFKDAAKSNPASIDRCFWDNIFKTFPKKSRENLVSYYFNVFLLQRRAYQNRHTPDNVDSDDEESEFTSLRGIFGHQSNKSNSITILSPKKPQTKPHTKGR</sequence>
<dbReference type="PANTHER" id="PTHR46872:SF10">
    <property type="entry name" value="MYB-LIKE DOMAIN-CONTAINING PROTEIN"/>
    <property type="match status" value="1"/>
</dbReference>
<protein>
    <recommendedName>
        <fullName evidence="4">ELM2 domain-containing protein</fullName>
    </recommendedName>
</protein>
<dbReference type="InterPro" id="IPR001005">
    <property type="entry name" value="SANT/Myb"/>
</dbReference>
<dbReference type="EMBL" id="DF974446">
    <property type="protein sequence ID" value="GAU48600.1"/>
    <property type="molecule type" value="Genomic_DNA"/>
</dbReference>
<evidence type="ECO:0000256" key="1">
    <source>
        <dbReference type="SAM" id="MobiDB-lite"/>
    </source>
</evidence>
<dbReference type="CDD" id="cd00167">
    <property type="entry name" value="SANT"/>
    <property type="match status" value="1"/>
</dbReference>
<dbReference type="OrthoDB" id="1938591at2759"/>
<dbReference type="Proteomes" id="UP000242715">
    <property type="component" value="Unassembled WGS sequence"/>
</dbReference>
<feature type="region of interest" description="Disordered" evidence="1">
    <location>
        <begin position="248"/>
        <end position="274"/>
    </location>
</feature>
<organism evidence="2 3">
    <name type="scientific">Trifolium subterraneum</name>
    <name type="common">Subterranean clover</name>
    <dbReference type="NCBI Taxonomy" id="3900"/>
    <lineage>
        <taxon>Eukaryota</taxon>
        <taxon>Viridiplantae</taxon>
        <taxon>Streptophyta</taxon>
        <taxon>Embryophyta</taxon>
        <taxon>Tracheophyta</taxon>
        <taxon>Spermatophyta</taxon>
        <taxon>Magnoliopsida</taxon>
        <taxon>eudicotyledons</taxon>
        <taxon>Gunneridae</taxon>
        <taxon>Pentapetalae</taxon>
        <taxon>rosids</taxon>
        <taxon>fabids</taxon>
        <taxon>Fabales</taxon>
        <taxon>Fabaceae</taxon>
        <taxon>Papilionoideae</taxon>
        <taxon>50 kb inversion clade</taxon>
        <taxon>NPAAA clade</taxon>
        <taxon>Hologalegina</taxon>
        <taxon>IRL clade</taxon>
        <taxon>Trifolieae</taxon>
        <taxon>Trifolium</taxon>
    </lineage>
</organism>
<evidence type="ECO:0000313" key="3">
    <source>
        <dbReference type="Proteomes" id="UP000242715"/>
    </source>
</evidence>
<feature type="compositionally biased region" description="Polar residues" evidence="1">
    <location>
        <begin position="249"/>
        <end position="259"/>
    </location>
</feature>
<name>A0A2Z6PDN3_TRISU</name>
<evidence type="ECO:0000313" key="2">
    <source>
        <dbReference type="EMBL" id="GAU48600.1"/>
    </source>
</evidence>
<dbReference type="PANTHER" id="PTHR46872">
    <property type="entry name" value="DNA BINDING PROTEIN"/>
    <property type="match status" value="1"/>
</dbReference>
<feature type="compositionally biased region" description="Basic residues" evidence="1">
    <location>
        <begin position="265"/>
        <end position="274"/>
    </location>
</feature>
<keyword evidence="3" id="KW-1185">Reference proteome</keyword>
<accession>A0A2Z6PDN3</accession>
<gene>
    <name evidence="2" type="ORF">TSUD_179820</name>
</gene>
<proteinExistence type="predicted"/>
<dbReference type="AlphaFoldDB" id="A0A2Z6PDN3"/>
<reference evidence="3" key="1">
    <citation type="journal article" date="2017" name="Front. Plant Sci.">
        <title>Climate Clever Clovers: New Paradigm to Reduce the Environmental Footprint of Ruminants by Breeding Low Methanogenic Forages Utilizing Haplotype Variation.</title>
        <authorList>
            <person name="Kaur P."/>
            <person name="Appels R."/>
            <person name="Bayer P.E."/>
            <person name="Keeble-Gagnere G."/>
            <person name="Wang J."/>
            <person name="Hirakawa H."/>
            <person name="Shirasawa K."/>
            <person name="Vercoe P."/>
            <person name="Stefanova K."/>
            <person name="Durmic Z."/>
            <person name="Nichols P."/>
            <person name="Revell C."/>
            <person name="Isobe S.N."/>
            <person name="Edwards D."/>
            <person name="Erskine W."/>
        </authorList>
    </citation>
    <scope>NUCLEOTIDE SEQUENCE [LARGE SCALE GENOMIC DNA]</scope>
    <source>
        <strain evidence="3">cv. Daliak</strain>
    </source>
</reference>
<feature type="compositionally biased region" description="Polar residues" evidence="1">
    <location>
        <begin position="33"/>
        <end position="45"/>
    </location>
</feature>